<dbReference type="AlphaFoldDB" id="A0A328F6F6"/>
<dbReference type="NCBIfam" id="NF033539">
    <property type="entry name" value="transpos_IS1380"/>
    <property type="match status" value="1"/>
</dbReference>
<dbReference type="Proteomes" id="UP000248798">
    <property type="component" value="Unassembled WGS sequence"/>
</dbReference>
<dbReference type="InterPro" id="IPR025668">
    <property type="entry name" value="Tnp_DDE_dom"/>
</dbReference>
<protein>
    <submittedName>
        <fullName evidence="7">IS1380 family transposase</fullName>
    </submittedName>
</protein>
<dbReference type="InterPro" id="IPR012337">
    <property type="entry name" value="RNaseH-like_sf"/>
</dbReference>
<evidence type="ECO:0000259" key="1">
    <source>
        <dbReference type="Pfam" id="PF13701"/>
    </source>
</evidence>
<dbReference type="OrthoDB" id="9815173at2"/>
<dbReference type="EMBL" id="CP036313">
    <property type="protein sequence ID" value="QBH13718.1"/>
    <property type="molecule type" value="Genomic_DNA"/>
</dbReference>
<evidence type="ECO:0000313" key="2">
    <source>
        <dbReference type="EMBL" id="QBH11666.1"/>
    </source>
</evidence>
<keyword evidence="9" id="KW-1185">Reference proteome</keyword>
<dbReference type="Pfam" id="PF13701">
    <property type="entry name" value="DDE_Tnp_1_4"/>
    <property type="match status" value="1"/>
</dbReference>
<name>A0A328F6F6_9BACT</name>
<reference evidence="2 9" key="2">
    <citation type="submission" date="2019-02" db="EMBL/GenBank/DDBJ databases">
        <title>Complete genome sequence of Desulfobacter hydrogenophilus AcRS1.</title>
        <authorList>
            <person name="Marietou A."/>
            <person name="Lund M.B."/>
            <person name="Marshall I.P.G."/>
            <person name="Schreiber L."/>
            <person name="Jorgensen B."/>
        </authorList>
    </citation>
    <scope>NUCLEOTIDE SEQUENCE [LARGE SCALE GENOMIC DNA]</scope>
    <source>
        <strain evidence="2 9">AcRS1</strain>
    </source>
</reference>
<evidence type="ECO:0000313" key="7">
    <source>
        <dbReference type="EMBL" id="RAL99805.1"/>
    </source>
</evidence>
<dbReference type="Proteomes" id="UP000293902">
    <property type="component" value="Chromosome"/>
</dbReference>
<proteinExistence type="predicted"/>
<evidence type="ECO:0000313" key="3">
    <source>
        <dbReference type="EMBL" id="QBH12093.1"/>
    </source>
</evidence>
<accession>A0A328F6F6</accession>
<evidence type="ECO:0000313" key="9">
    <source>
        <dbReference type="Proteomes" id="UP000293902"/>
    </source>
</evidence>
<dbReference type="EMBL" id="CP036313">
    <property type="protein sequence ID" value="QBH11666.1"/>
    <property type="molecule type" value="Genomic_DNA"/>
</dbReference>
<evidence type="ECO:0000313" key="5">
    <source>
        <dbReference type="EMBL" id="QBH13799.1"/>
    </source>
</evidence>
<dbReference type="EMBL" id="CP036313">
    <property type="protein sequence ID" value="QBH13851.1"/>
    <property type="molecule type" value="Genomic_DNA"/>
</dbReference>
<dbReference type="EMBL" id="CP036313">
    <property type="protein sequence ID" value="QBH12093.1"/>
    <property type="molecule type" value="Genomic_DNA"/>
</dbReference>
<dbReference type="EMBL" id="QLNI01000111">
    <property type="protein sequence ID" value="RAL99805.1"/>
    <property type="molecule type" value="Genomic_DNA"/>
</dbReference>
<organism evidence="7 8">
    <name type="scientific">Desulfobacter hydrogenophilus</name>
    <dbReference type="NCBI Taxonomy" id="2291"/>
    <lineage>
        <taxon>Bacteria</taxon>
        <taxon>Pseudomonadati</taxon>
        <taxon>Thermodesulfobacteriota</taxon>
        <taxon>Desulfobacteria</taxon>
        <taxon>Desulfobacterales</taxon>
        <taxon>Desulfobacteraceae</taxon>
        <taxon>Desulfobacter</taxon>
    </lineage>
</organism>
<dbReference type="EMBL" id="CP036313">
    <property type="protein sequence ID" value="QBH13799.1"/>
    <property type="molecule type" value="Genomic_DNA"/>
</dbReference>
<dbReference type="RefSeq" id="WP_111960849.1">
    <property type="nucleotide sequence ID" value="NZ_CP036313.1"/>
</dbReference>
<gene>
    <name evidence="7" type="ORF">DO021_22510</name>
    <name evidence="2" type="ORF">EYB58_01235</name>
    <name evidence="3" type="ORF">EYB58_03630</name>
    <name evidence="4" type="ORF">EYB58_12780</name>
    <name evidence="5" type="ORF">EYB58_13225</name>
    <name evidence="6" type="ORF">EYB58_13520</name>
</gene>
<sequence>MPTTINVKHGNENLVSQSGLLPVGALLKSINFAERFKNLPDVHCVDPNISHGEILSSMLGLICVGKPDYIAIEIFRQDPFFFTQAMGISNCPSQSTLRERIDLIGESANELIKEASVEMIRGKAPAISPVQTSVGNYIPLDLDVSPFDNSKTKKEGVSRTYKGCDGYAPMFGYLGTEGYLINVELRKGSQHCQKNTPAFIQEILKLTRQITQEPLLMRLDSGNDSQDNFEIIKKYEGVDVLVKRNLRKESLDGWFILAQNTENVKLIRCKHKSVWVGQTTVDPKGHALPRPIVFKVTERYEEKGEPLLFPKIEVETYWITITGLSPQEVINLYHDHGTSEQFHSEIKSDIGLERFPSCHFSSNSLILHLALLAYNTLRIIGQISLEEQDENNLPVNRRKTVSRRRLRTVMQDLMYMAGRLIYSGRRWSISFGKINPFAQLAENVLHRLRCSPG</sequence>
<evidence type="ECO:0000313" key="8">
    <source>
        <dbReference type="Proteomes" id="UP000248798"/>
    </source>
</evidence>
<feature type="domain" description="Transposase DDE" evidence="1">
    <location>
        <begin position="5"/>
        <end position="449"/>
    </location>
</feature>
<evidence type="ECO:0000313" key="6">
    <source>
        <dbReference type="EMBL" id="QBH13851.1"/>
    </source>
</evidence>
<dbReference type="SUPFAM" id="SSF53098">
    <property type="entry name" value="Ribonuclease H-like"/>
    <property type="match status" value="1"/>
</dbReference>
<evidence type="ECO:0000313" key="4">
    <source>
        <dbReference type="EMBL" id="QBH13718.1"/>
    </source>
</evidence>
<dbReference type="InterPro" id="IPR047960">
    <property type="entry name" value="Transpos_IS1380"/>
</dbReference>
<reference evidence="7 8" key="1">
    <citation type="submission" date="2018-06" db="EMBL/GenBank/DDBJ databases">
        <title>Complete Genome Sequence of Desulfobacter hydrogenophilus (DSM3380).</title>
        <authorList>
            <person name="Marietou A."/>
            <person name="Schreiber L."/>
            <person name="Marshall I."/>
            <person name="Jorgensen B."/>
        </authorList>
    </citation>
    <scope>NUCLEOTIDE SEQUENCE [LARGE SCALE GENOMIC DNA]</scope>
    <source>
        <strain evidence="7 8">DSM 3380</strain>
    </source>
</reference>